<protein>
    <submittedName>
        <fullName evidence="6">Glycosyl transferase</fullName>
    </submittedName>
</protein>
<evidence type="ECO:0000259" key="5">
    <source>
        <dbReference type="Pfam" id="PF00535"/>
    </source>
</evidence>
<dbReference type="SUPFAM" id="SSF53448">
    <property type="entry name" value="Nucleotide-diphospho-sugar transferases"/>
    <property type="match status" value="1"/>
</dbReference>
<evidence type="ECO:0000256" key="1">
    <source>
        <dbReference type="ARBA" id="ARBA00006739"/>
    </source>
</evidence>
<proteinExistence type="inferred from homology"/>
<gene>
    <name evidence="6" type="ORF">GCM10010831_02460</name>
</gene>
<evidence type="ECO:0000313" key="7">
    <source>
        <dbReference type="Proteomes" id="UP000599688"/>
    </source>
</evidence>
<evidence type="ECO:0000256" key="2">
    <source>
        <dbReference type="ARBA" id="ARBA00022676"/>
    </source>
</evidence>
<dbReference type="InterPro" id="IPR029044">
    <property type="entry name" value="Nucleotide-diphossugar_trans"/>
</dbReference>
<accession>A0A916ZMU0</accession>
<dbReference type="PANTHER" id="PTHR43630:SF1">
    <property type="entry name" value="POLY-BETA-1,6-N-ACETYL-D-GLUCOSAMINE SYNTHASE"/>
    <property type="match status" value="1"/>
</dbReference>
<evidence type="ECO:0000256" key="3">
    <source>
        <dbReference type="ARBA" id="ARBA00022679"/>
    </source>
</evidence>
<evidence type="ECO:0000256" key="4">
    <source>
        <dbReference type="SAM" id="Phobius"/>
    </source>
</evidence>
<dbReference type="GO" id="GO:0016757">
    <property type="term" value="F:glycosyltransferase activity"/>
    <property type="evidence" value="ECO:0007669"/>
    <property type="project" value="UniProtKB-KW"/>
</dbReference>
<keyword evidence="4" id="KW-1133">Transmembrane helix</keyword>
<name>A0A916ZMU0_9FLAO</name>
<dbReference type="EMBL" id="BMGL01000002">
    <property type="protein sequence ID" value="GGE04401.1"/>
    <property type="molecule type" value="Genomic_DNA"/>
</dbReference>
<dbReference type="Proteomes" id="UP000599688">
    <property type="component" value="Unassembled WGS sequence"/>
</dbReference>
<keyword evidence="4" id="KW-0472">Membrane</keyword>
<dbReference type="InterPro" id="IPR001173">
    <property type="entry name" value="Glyco_trans_2-like"/>
</dbReference>
<keyword evidence="7" id="KW-1185">Reference proteome</keyword>
<dbReference type="Pfam" id="PF00535">
    <property type="entry name" value="Glycos_transf_2"/>
    <property type="match status" value="1"/>
</dbReference>
<feature type="domain" description="Glycosyltransferase 2-like" evidence="5">
    <location>
        <begin position="31"/>
        <end position="161"/>
    </location>
</feature>
<keyword evidence="2" id="KW-0328">Glycosyltransferase</keyword>
<organism evidence="6 7">
    <name type="scientific">Psychroflexus salis</name>
    <dbReference type="NCBI Taxonomy" id="1526574"/>
    <lineage>
        <taxon>Bacteria</taxon>
        <taxon>Pseudomonadati</taxon>
        <taxon>Bacteroidota</taxon>
        <taxon>Flavobacteriia</taxon>
        <taxon>Flavobacteriales</taxon>
        <taxon>Flavobacteriaceae</taxon>
        <taxon>Psychroflexus</taxon>
    </lineage>
</organism>
<reference evidence="6 7" key="1">
    <citation type="journal article" date="2014" name="Int. J. Syst. Evol. Microbiol.">
        <title>Complete genome sequence of Corynebacterium casei LMG S-19264T (=DSM 44701T), isolated from a smear-ripened cheese.</title>
        <authorList>
            <consortium name="US DOE Joint Genome Institute (JGI-PGF)"/>
            <person name="Walter F."/>
            <person name="Albersmeier A."/>
            <person name="Kalinowski J."/>
            <person name="Ruckert C."/>
        </authorList>
    </citation>
    <scope>NUCLEOTIDE SEQUENCE [LARGE SCALE GENOMIC DNA]</scope>
    <source>
        <strain evidence="6 7">CGMCC 1.12925</strain>
    </source>
</reference>
<comment type="caution">
    <text evidence="6">The sequence shown here is derived from an EMBL/GenBank/DDBJ whole genome shotgun (WGS) entry which is preliminary data.</text>
</comment>
<keyword evidence="4" id="KW-0812">Transmembrane</keyword>
<dbReference type="AlphaFoldDB" id="A0A916ZMU0"/>
<dbReference type="PANTHER" id="PTHR43630">
    <property type="entry name" value="POLY-BETA-1,6-N-ACETYL-D-GLUCOSAMINE SYNTHASE"/>
    <property type="match status" value="1"/>
</dbReference>
<dbReference type="Gene3D" id="3.90.550.10">
    <property type="entry name" value="Spore Coat Polysaccharide Biosynthesis Protein SpsA, Chain A"/>
    <property type="match status" value="1"/>
</dbReference>
<feature type="transmembrane region" description="Helical" evidence="4">
    <location>
        <begin position="329"/>
        <end position="348"/>
    </location>
</feature>
<dbReference type="RefSeq" id="WP_188404947.1">
    <property type="nucleotide sequence ID" value="NZ_BMGL01000002.1"/>
</dbReference>
<keyword evidence="3 6" id="KW-0808">Transferase</keyword>
<comment type="similarity">
    <text evidence="1">Belongs to the glycosyltransferase 2 family.</text>
</comment>
<sequence length="360" mass="41526">MYLLSLLVLLFSLISVKNNFELSKTSQKRFSIVIAFRNEEANLKTLLTSLETLHYPEALFEVVLVNDHSTDASIEIIKQFTSFNKTTKLLHLPEAKSGKKAAIHLGIQHAQFEFILTTDADCLVHQDWLNTYNAYLQENDVAAVIGGVAISKTNRFLEKFQYYDFMALQAVTFAMAKLGQPILCNAANFCYQKKVFHQLDGFVGNENLASGDDVFLLQKMRKAKLKIGYVLQQENLVLTRAETTTKTFIQQRKRWFYKTKQISSVSQKFLSLLLLSTNFSLLFLMIFNFFSTAYFTLFIACLLIKISIDFFLTFELAKKMKLPFCVTDFLIANLFYPVGIVYFFGYLLNSKFTWKQRTYL</sequence>
<evidence type="ECO:0000313" key="6">
    <source>
        <dbReference type="EMBL" id="GGE04401.1"/>
    </source>
</evidence>